<feature type="compositionally biased region" description="Low complexity" evidence="8">
    <location>
        <begin position="428"/>
        <end position="447"/>
    </location>
</feature>
<dbReference type="Pfam" id="PF01753">
    <property type="entry name" value="zf-MYND"/>
    <property type="match status" value="1"/>
</dbReference>
<keyword evidence="6" id="KW-0862">Zinc</keyword>
<comment type="caution">
    <text evidence="10">The sequence shown here is derived from an EMBL/GenBank/DDBJ whole genome shotgun (WGS) entry which is preliminary data.</text>
</comment>
<evidence type="ECO:0000256" key="2">
    <source>
        <dbReference type="ARBA" id="ARBA00010655"/>
    </source>
</evidence>
<reference evidence="10" key="1">
    <citation type="submission" date="2013-08" db="EMBL/GenBank/DDBJ databases">
        <title>Gene expansion shapes genome architecture in the human pathogen Lichtheimia corymbifera: an evolutionary genomics analysis in the ancient terrestrial Mucorales (Mucoromycotina).</title>
        <authorList>
            <person name="Schwartze V.U."/>
            <person name="Winter S."/>
            <person name="Shelest E."/>
            <person name="Marcet-Houben M."/>
            <person name="Horn F."/>
            <person name="Wehner S."/>
            <person name="Hoffmann K."/>
            <person name="Riege K."/>
            <person name="Sammeth M."/>
            <person name="Nowrousian M."/>
            <person name="Valiante V."/>
            <person name="Linde J."/>
            <person name="Jacobsen I.D."/>
            <person name="Marz M."/>
            <person name="Brakhage A.A."/>
            <person name="Gabaldon T."/>
            <person name="Bocker S."/>
            <person name="Voigt K."/>
        </authorList>
    </citation>
    <scope>NUCLEOTIDE SEQUENCE [LARGE SCALE GENOMIC DNA]</scope>
    <source>
        <strain evidence="10">FSU 9682</strain>
    </source>
</reference>
<feature type="compositionally biased region" description="Low complexity" evidence="8">
    <location>
        <begin position="483"/>
        <end position="498"/>
    </location>
</feature>
<accession>A0A068SBZ3</accession>
<dbReference type="SUPFAM" id="SSF144232">
    <property type="entry name" value="HIT/MYND zinc finger-like"/>
    <property type="match status" value="1"/>
</dbReference>
<dbReference type="GO" id="GO:0006511">
    <property type="term" value="P:ubiquitin-dependent protein catabolic process"/>
    <property type="evidence" value="ECO:0007669"/>
    <property type="project" value="TreeGrafter"/>
</dbReference>
<evidence type="ECO:0000256" key="5">
    <source>
        <dbReference type="ARBA" id="ARBA00022771"/>
    </source>
</evidence>
<dbReference type="Proteomes" id="UP000027586">
    <property type="component" value="Unassembled WGS sequence"/>
</dbReference>
<dbReference type="InterPro" id="IPR016024">
    <property type="entry name" value="ARM-type_fold"/>
</dbReference>
<proteinExistence type="inferred from homology"/>
<dbReference type="PROSITE" id="PS50865">
    <property type="entry name" value="ZF_MYND_2"/>
    <property type="match status" value="1"/>
</dbReference>
<dbReference type="GO" id="GO:1990304">
    <property type="term" value="C:MUB1-RAD6-UBR2 ubiquitin ligase complex"/>
    <property type="evidence" value="ECO:0007669"/>
    <property type="project" value="TreeGrafter"/>
</dbReference>
<keyword evidence="3" id="KW-0963">Cytoplasm</keyword>
<gene>
    <name evidence="10" type="ORF">LCOR_10699.1</name>
</gene>
<evidence type="ECO:0000259" key="9">
    <source>
        <dbReference type="PROSITE" id="PS50865"/>
    </source>
</evidence>
<dbReference type="PANTHER" id="PTHR47442">
    <property type="entry name" value="MYND-TYPE ZINC FINGER PROTEIN MUB1"/>
    <property type="match status" value="1"/>
</dbReference>
<dbReference type="VEuPathDB" id="FungiDB:LCOR_10699.1"/>
<dbReference type="AlphaFoldDB" id="A0A068SBZ3"/>
<evidence type="ECO:0000256" key="8">
    <source>
        <dbReference type="SAM" id="MobiDB-lite"/>
    </source>
</evidence>
<dbReference type="OrthoDB" id="5594178at2759"/>
<dbReference type="SUPFAM" id="SSF48371">
    <property type="entry name" value="ARM repeat"/>
    <property type="match status" value="1"/>
</dbReference>
<feature type="compositionally biased region" description="Polar residues" evidence="8">
    <location>
        <begin position="151"/>
        <end position="163"/>
    </location>
</feature>
<dbReference type="GO" id="GO:0007163">
    <property type="term" value="P:establishment or maintenance of cell polarity"/>
    <property type="evidence" value="ECO:0007669"/>
    <property type="project" value="TreeGrafter"/>
</dbReference>
<dbReference type="GO" id="GO:0008270">
    <property type="term" value="F:zinc ion binding"/>
    <property type="evidence" value="ECO:0007669"/>
    <property type="project" value="UniProtKB-KW"/>
</dbReference>
<evidence type="ECO:0000256" key="7">
    <source>
        <dbReference type="PROSITE-ProRule" id="PRU00134"/>
    </source>
</evidence>
<sequence>MREPNFSFPAQNRATVVISSALYDRRALDCTATLPLVNSLTHLAYMTSTSPRIREILAADGGLERLVKILATCQHTDRHSLWKWSLAFQCVVNVGVRGTEAIRSRVVETGAVQVVLSILENFLHALEQARNESEQERNNQQQQQQQQQQSIPPSSNVSLTATLPPTQSRSTPIITSSTITSPSPRSLFSPTALNNSNNEEESSLSSISIERPFASPPRRRTFLTRSPKQKFKPADPSLSSIPMLNNLSSDAVLHREEDILLSLQLLAYLSKYPHIRESFHKNYRRNIFSVVERFTYRLHPTNVTYWAGVIMRNACRKDEARGGIRQCAYMHCGKWERFPREFAKCRRCRKAKYCSKQCQSRAWQEGHRWWCVERHHAPNTTTTTATQDQQQQTTNAAATTTTMTTTHGDGNNTNLAVTTATPTPPTATTPTTTTTNTATASPPADTAQVMPLDTTQHGTAPDVLPIQLDGTNQQNDMDVEPANTVNDTNTATTTTHHSITTHHHSSNPENTSSSNDHHLNHHPHPSSSSSSLLTDPSRRRRNSRITHSVPSGSSTEAEADAADSSGGGSGPLRDLMDID</sequence>
<keyword evidence="11" id="KW-1185">Reference proteome</keyword>
<feature type="region of interest" description="Disordered" evidence="8">
    <location>
        <begin position="130"/>
        <end position="210"/>
    </location>
</feature>
<dbReference type="EMBL" id="CBTN010000077">
    <property type="protein sequence ID" value="CDH59898.1"/>
    <property type="molecule type" value="Genomic_DNA"/>
</dbReference>
<feature type="domain" description="MYND-type" evidence="9">
    <location>
        <begin position="329"/>
        <end position="371"/>
    </location>
</feature>
<dbReference type="Gene3D" id="6.10.140.2220">
    <property type="match status" value="1"/>
</dbReference>
<dbReference type="GO" id="GO:0005737">
    <property type="term" value="C:cytoplasm"/>
    <property type="evidence" value="ECO:0007669"/>
    <property type="project" value="UniProtKB-SubCell"/>
</dbReference>
<feature type="compositionally biased region" description="Polar residues" evidence="8">
    <location>
        <begin position="407"/>
        <end position="417"/>
    </location>
</feature>
<feature type="compositionally biased region" description="Low complexity" evidence="8">
    <location>
        <begin position="164"/>
        <end position="186"/>
    </location>
</feature>
<evidence type="ECO:0000256" key="6">
    <source>
        <dbReference type="ARBA" id="ARBA00022833"/>
    </source>
</evidence>
<organism evidence="10 11">
    <name type="scientific">Lichtheimia corymbifera JMRC:FSU:9682</name>
    <dbReference type="NCBI Taxonomy" id="1263082"/>
    <lineage>
        <taxon>Eukaryota</taxon>
        <taxon>Fungi</taxon>
        <taxon>Fungi incertae sedis</taxon>
        <taxon>Mucoromycota</taxon>
        <taxon>Mucoromycotina</taxon>
        <taxon>Mucoromycetes</taxon>
        <taxon>Mucorales</taxon>
        <taxon>Lichtheimiaceae</taxon>
        <taxon>Lichtheimia</taxon>
    </lineage>
</organism>
<comment type="similarity">
    <text evidence="2">Belongs to the MUB1/samB family.</text>
</comment>
<comment type="subcellular location">
    <subcellularLocation>
        <location evidence="1">Cytoplasm</location>
    </subcellularLocation>
</comment>
<evidence type="ECO:0000256" key="3">
    <source>
        <dbReference type="ARBA" id="ARBA00022490"/>
    </source>
</evidence>
<feature type="compositionally biased region" description="Low complexity" evidence="8">
    <location>
        <begin position="525"/>
        <end position="535"/>
    </location>
</feature>
<feature type="compositionally biased region" description="Low complexity" evidence="8">
    <location>
        <begin position="138"/>
        <end position="150"/>
    </location>
</feature>
<feature type="compositionally biased region" description="Low complexity" evidence="8">
    <location>
        <begin position="193"/>
        <end position="210"/>
    </location>
</feature>
<keyword evidence="5 7" id="KW-0863">Zinc-finger</keyword>
<evidence type="ECO:0000313" key="10">
    <source>
        <dbReference type="EMBL" id="CDH59898.1"/>
    </source>
</evidence>
<dbReference type="InterPro" id="IPR002893">
    <property type="entry name" value="Znf_MYND"/>
</dbReference>
<name>A0A068SBZ3_9FUNG</name>
<evidence type="ECO:0000256" key="1">
    <source>
        <dbReference type="ARBA" id="ARBA00004496"/>
    </source>
</evidence>
<dbReference type="InterPro" id="IPR051664">
    <property type="entry name" value="MYND-type_zinc_finger"/>
</dbReference>
<feature type="region of interest" description="Disordered" evidence="8">
    <location>
        <begin position="402"/>
        <end position="579"/>
    </location>
</feature>
<keyword evidence="4" id="KW-0479">Metal-binding</keyword>
<evidence type="ECO:0000313" key="11">
    <source>
        <dbReference type="Proteomes" id="UP000027586"/>
    </source>
</evidence>
<dbReference type="PANTHER" id="PTHR47442:SF1">
    <property type="entry name" value="MYND-TYPE ZINC FINGER PROTEIN MUB1"/>
    <property type="match status" value="1"/>
</dbReference>
<evidence type="ECO:0000256" key="4">
    <source>
        <dbReference type="ARBA" id="ARBA00022723"/>
    </source>
</evidence>
<protein>
    <submittedName>
        <fullName evidence="10">Related to protein</fullName>
    </submittedName>
</protein>